<protein>
    <submittedName>
        <fullName evidence="1">Uncharacterized protein</fullName>
    </submittedName>
</protein>
<feature type="non-terminal residue" evidence="1">
    <location>
        <position position="1"/>
    </location>
</feature>
<gene>
    <name evidence="1" type="ORF">SAMN04488098_10981</name>
</gene>
<dbReference type="AlphaFoldDB" id="A0A1G9G605"/>
<reference evidence="2" key="1">
    <citation type="submission" date="2016-10" db="EMBL/GenBank/DDBJ databases">
        <authorList>
            <person name="Varghese N."/>
            <person name="Submissions S."/>
        </authorList>
    </citation>
    <scope>NUCLEOTIDE SEQUENCE [LARGE SCALE GENOMIC DNA]</scope>
    <source>
        <strain evidence="2">DSM 19181</strain>
    </source>
</reference>
<dbReference type="Proteomes" id="UP000199433">
    <property type="component" value="Unassembled WGS sequence"/>
</dbReference>
<evidence type="ECO:0000313" key="2">
    <source>
        <dbReference type="Proteomes" id="UP000199433"/>
    </source>
</evidence>
<accession>A0A1G9G605</accession>
<evidence type="ECO:0000313" key="1">
    <source>
        <dbReference type="EMBL" id="SDK96089.1"/>
    </source>
</evidence>
<organism evidence="1 2">
    <name type="scientific">Alkalibacterium thalassium</name>
    <dbReference type="NCBI Taxonomy" id="426701"/>
    <lineage>
        <taxon>Bacteria</taxon>
        <taxon>Bacillati</taxon>
        <taxon>Bacillota</taxon>
        <taxon>Bacilli</taxon>
        <taxon>Lactobacillales</taxon>
        <taxon>Carnobacteriaceae</taxon>
        <taxon>Alkalibacterium</taxon>
    </lineage>
</organism>
<dbReference type="STRING" id="426701.SAMN04488098_10981"/>
<proteinExistence type="predicted"/>
<sequence>ENERMFFYLIISLRQRKGYRKVHLFLKEKEDKTFRVMIKKI</sequence>
<keyword evidence="2" id="KW-1185">Reference proteome</keyword>
<name>A0A1G9G605_9LACT</name>
<dbReference type="EMBL" id="FNFK01000098">
    <property type="protein sequence ID" value="SDK96089.1"/>
    <property type="molecule type" value="Genomic_DNA"/>
</dbReference>